<feature type="non-terminal residue" evidence="1">
    <location>
        <position position="120"/>
    </location>
</feature>
<keyword evidence="2" id="KW-1185">Reference proteome</keyword>
<accession>A0AAV5VJF5</accession>
<feature type="non-terminal residue" evidence="1">
    <location>
        <position position="1"/>
    </location>
</feature>
<comment type="caution">
    <text evidence="1">The sequence shown here is derived from an EMBL/GenBank/DDBJ whole genome shotgun (WGS) entry which is preliminary data.</text>
</comment>
<reference evidence="1" key="1">
    <citation type="submission" date="2023-10" db="EMBL/GenBank/DDBJ databases">
        <title>Genome assembly of Pristionchus species.</title>
        <authorList>
            <person name="Yoshida K."/>
            <person name="Sommer R.J."/>
        </authorList>
    </citation>
    <scope>NUCLEOTIDE SEQUENCE</scope>
    <source>
        <strain evidence="1">RS5133</strain>
    </source>
</reference>
<name>A0AAV5VJF5_9BILA</name>
<evidence type="ECO:0000313" key="2">
    <source>
        <dbReference type="Proteomes" id="UP001432322"/>
    </source>
</evidence>
<dbReference type="Proteomes" id="UP001432322">
    <property type="component" value="Unassembled WGS sequence"/>
</dbReference>
<proteinExistence type="predicted"/>
<dbReference type="EMBL" id="BTSY01000003">
    <property type="protein sequence ID" value="GMT18383.1"/>
    <property type="molecule type" value="Genomic_DNA"/>
</dbReference>
<sequence>VEDTLSDINAAYYLELINNCGIDRLFLAITNCQISEPALFLLDLASSCECIFIYQRANYANVPWNSAYLFGLVDADWVQIIYDMFARRMTNLSIDNYAYPSWITKGDGEKLMEMQKSIRR</sequence>
<organism evidence="1 2">
    <name type="scientific">Pristionchus fissidentatus</name>
    <dbReference type="NCBI Taxonomy" id="1538716"/>
    <lineage>
        <taxon>Eukaryota</taxon>
        <taxon>Metazoa</taxon>
        <taxon>Ecdysozoa</taxon>
        <taxon>Nematoda</taxon>
        <taxon>Chromadorea</taxon>
        <taxon>Rhabditida</taxon>
        <taxon>Rhabditina</taxon>
        <taxon>Diplogasteromorpha</taxon>
        <taxon>Diplogasteroidea</taxon>
        <taxon>Neodiplogasteridae</taxon>
        <taxon>Pristionchus</taxon>
    </lineage>
</organism>
<evidence type="ECO:0000313" key="1">
    <source>
        <dbReference type="EMBL" id="GMT18383.1"/>
    </source>
</evidence>
<dbReference type="AlphaFoldDB" id="A0AAV5VJF5"/>
<protein>
    <submittedName>
        <fullName evidence="1">Uncharacterized protein</fullName>
    </submittedName>
</protein>
<gene>
    <name evidence="1" type="ORF">PFISCL1PPCAC_9680</name>
</gene>